<comment type="caution">
    <text evidence="2">The sequence shown here is derived from an EMBL/GenBank/DDBJ whole genome shotgun (WGS) entry which is preliminary data.</text>
</comment>
<keyword evidence="3" id="KW-1185">Reference proteome</keyword>
<dbReference type="RefSeq" id="WP_069294656.1">
    <property type="nucleotide sequence ID" value="NZ_MCRI01000001.1"/>
</dbReference>
<name>A0A1E3GVG1_9GAMM</name>
<dbReference type="PANTHER" id="PTHR30535">
    <property type="entry name" value="VITAMIN B12-BINDING PROTEIN"/>
    <property type="match status" value="1"/>
</dbReference>
<dbReference type="STRING" id="291169.A9E74_00031"/>
<feature type="domain" description="Fe/B12 periplasmic-binding" evidence="1">
    <location>
        <begin position="36"/>
        <end position="289"/>
    </location>
</feature>
<gene>
    <name evidence="2" type="primary">hmuT</name>
    <name evidence="2" type="ORF">A9E74_00031</name>
</gene>
<dbReference type="PROSITE" id="PS50983">
    <property type="entry name" value="FE_B12_PBP"/>
    <property type="match status" value="1"/>
</dbReference>
<dbReference type="Gene3D" id="3.40.50.1980">
    <property type="entry name" value="Nitrogenase molybdenum iron protein domain"/>
    <property type="match status" value="2"/>
</dbReference>
<dbReference type="Proteomes" id="UP000094379">
    <property type="component" value="Unassembled WGS sequence"/>
</dbReference>
<dbReference type="InterPro" id="IPR002491">
    <property type="entry name" value="ABC_transptr_periplasmic_BD"/>
</dbReference>
<dbReference type="SUPFAM" id="SSF53807">
    <property type="entry name" value="Helical backbone' metal receptor"/>
    <property type="match status" value="1"/>
</dbReference>
<dbReference type="EMBL" id="MCRI01000001">
    <property type="protein sequence ID" value="ODN68059.1"/>
    <property type="molecule type" value="Genomic_DNA"/>
</dbReference>
<dbReference type="Pfam" id="PF01497">
    <property type="entry name" value="Peripla_BP_2"/>
    <property type="match status" value="1"/>
</dbReference>
<evidence type="ECO:0000313" key="3">
    <source>
        <dbReference type="Proteomes" id="UP000094379"/>
    </source>
</evidence>
<dbReference type="AlphaFoldDB" id="A0A1E3GVG1"/>
<sequence>MSQSKFSRLNTRKLFYGVLLLLTAQITLAEPVHTERIISVDSNATEILLALGAGSKIIATDITSEPLLTSQNVKQLGYHRALSAEAILSLQPDLIVGSDHTGPAPTVKAIQNAKINFIQLNSPQTIADLRSNIQHLARALDREKTGQQLIDDIQRMETAITDHLNGTNLKMVFLLDLNDRGLSQAGRDTVGHALINVLDGQNISEFNGYQSVSLESILAMNPDVIMVGRRGNGAPETEQLLTRYPLLNNTSAGQTNRIISIDASKLIAGLSITAVQQADKLATIIYSSAK</sequence>
<evidence type="ECO:0000259" key="1">
    <source>
        <dbReference type="PROSITE" id="PS50983"/>
    </source>
</evidence>
<organism evidence="2 3">
    <name type="scientific">Methylophaga muralis</name>
    <dbReference type="NCBI Taxonomy" id="291169"/>
    <lineage>
        <taxon>Bacteria</taxon>
        <taxon>Pseudomonadati</taxon>
        <taxon>Pseudomonadota</taxon>
        <taxon>Gammaproteobacteria</taxon>
        <taxon>Thiotrichales</taxon>
        <taxon>Piscirickettsiaceae</taxon>
        <taxon>Methylophaga</taxon>
    </lineage>
</organism>
<dbReference type="PANTHER" id="PTHR30535:SF4">
    <property type="entry name" value="HEMIN-BINDING PERIPLASMIC PROTEIN HMUT"/>
    <property type="match status" value="1"/>
</dbReference>
<dbReference type="InterPro" id="IPR050902">
    <property type="entry name" value="ABC_Transporter_SBP"/>
</dbReference>
<proteinExistence type="predicted"/>
<reference evidence="2 3" key="1">
    <citation type="submission" date="2016-07" db="EMBL/GenBank/DDBJ databases">
        <title>Draft Genome Sequence of Methylophaga muralis Bur 1.</title>
        <authorList>
            <person name="Vasilenko O.V."/>
            <person name="Doronina N.V."/>
            <person name="Shmareva M.N."/>
            <person name="Tarlachkov S.V."/>
            <person name="Mustakhimov I."/>
            <person name="Trotsenko Y.A."/>
        </authorList>
    </citation>
    <scope>NUCLEOTIDE SEQUENCE [LARGE SCALE GENOMIC DNA]</scope>
    <source>
        <strain evidence="2 3">Bur 1</strain>
    </source>
</reference>
<accession>A0A1E3GVG1</accession>
<evidence type="ECO:0000313" key="2">
    <source>
        <dbReference type="EMBL" id="ODN68059.1"/>
    </source>
</evidence>
<protein>
    <submittedName>
        <fullName evidence="2">Hemin-binding periplasmic protein HmuT</fullName>
    </submittedName>
</protein>